<dbReference type="AlphaFoldDB" id="A0AA36JK34"/>
<proteinExistence type="predicted"/>
<reference evidence="4" key="1">
    <citation type="submission" date="2023-08" db="EMBL/GenBank/DDBJ databases">
        <authorList>
            <person name="Chen Y."/>
            <person name="Shah S."/>
            <person name="Dougan E. K."/>
            <person name="Thang M."/>
            <person name="Chan C."/>
        </authorList>
    </citation>
    <scope>NUCLEOTIDE SEQUENCE</scope>
</reference>
<dbReference type="Proteomes" id="UP001178507">
    <property type="component" value="Unassembled WGS sequence"/>
</dbReference>
<keyword evidence="1" id="KW-0378">Hydrolase</keyword>
<dbReference type="InterPro" id="IPR029058">
    <property type="entry name" value="AB_hydrolase_fold"/>
</dbReference>
<dbReference type="EMBL" id="CAUJNA010003634">
    <property type="protein sequence ID" value="CAJ1406501.1"/>
    <property type="molecule type" value="Genomic_DNA"/>
</dbReference>
<feature type="region of interest" description="Disordered" evidence="2">
    <location>
        <begin position="197"/>
        <end position="225"/>
    </location>
</feature>
<feature type="compositionally biased region" description="Acidic residues" evidence="2">
    <location>
        <begin position="211"/>
        <end position="222"/>
    </location>
</feature>
<evidence type="ECO:0000259" key="3">
    <source>
        <dbReference type="Pfam" id="PF07859"/>
    </source>
</evidence>
<evidence type="ECO:0000256" key="2">
    <source>
        <dbReference type="SAM" id="MobiDB-lite"/>
    </source>
</evidence>
<dbReference type="InterPro" id="IPR013094">
    <property type="entry name" value="AB_hydrolase_3"/>
</dbReference>
<keyword evidence="5" id="KW-1185">Reference proteome</keyword>
<feature type="domain" description="Alpha/beta hydrolase fold-3" evidence="3">
    <location>
        <begin position="331"/>
        <end position="528"/>
    </location>
</feature>
<gene>
    <name evidence="4" type="ORF">EVOR1521_LOCUS28453</name>
</gene>
<comment type="caution">
    <text evidence="4">The sequence shown here is derived from an EMBL/GenBank/DDBJ whole genome shotgun (WGS) entry which is preliminary data.</text>
</comment>
<dbReference type="PANTHER" id="PTHR48081:SF8">
    <property type="entry name" value="ALPHA_BETA HYDROLASE FOLD-3 DOMAIN-CONTAINING PROTEIN-RELATED"/>
    <property type="match status" value="1"/>
</dbReference>
<dbReference type="PANTHER" id="PTHR48081">
    <property type="entry name" value="AB HYDROLASE SUPERFAMILY PROTEIN C4A8.06C"/>
    <property type="match status" value="1"/>
</dbReference>
<dbReference type="SUPFAM" id="SSF53474">
    <property type="entry name" value="alpha/beta-Hydrolases"/>
    <property type="match status" value="1"/>
</dbReference>
<evidence type="ECO:0000256" key="1">
    <source>
        <dbReference type="ARBA" id="ARBA00022801"/>
    </source>
</evidence>
<protein>
    <recommendedName>
        <fullName evidence="3">Alpha/beta hydrolase fold-3 domain-containing protein</fullName>
    </recommendedName>
</protein>
<dbReference type="Gene3D" id="3.40.50.1820">
    <property type="entry name" value="alpha/beta hydrolase"/>
    <property type="match status" value="1"/>
</dbReference>
<evidence type="ECO:0000313" key="5">
    <source>
        <dbReference type="Proteomes" id="UP001178507"/>
    </source>
</evidence>
<accession>A0AA36JK34</accession>
<evidence type="ECO:0000313" key="4">
    <source>
        <dbReference type="EMBL" id="CAJ1406501.1"/>
    </source>
</evidence>
<dbReference type="Pfam" id="PF07859">
    <property type="entry name" value="Abhydrolase_3"/>
    <property type="match status" value="1"/>
</dbReference>
<dbReference type="InterPro" id="IPR050300">
    <property type="entry name" value="GDXG_lipolytic_enzyme"/>
</dbReference>
<name>A0AA36JK34_9DINO</name>
<sequence>MGVESRGMWRSVSRPCAIDDEGCVMSHSFPRYYGAQEHCRLEIEEALAGPLRVTDFNTERRHDFLTINGKAYSGTEGPQGVVPHGDIEWRSDHSISKRGWRLCPPLPAQAAEPAKAAPEAGEDGDGRPAFLVYAPVLPLAAICLACYCGPTCRRALRRWGSASARQNEFDQDPGCGDVADLCGEEVVVFEEASHEHRELLRRDVPGPSGEPDADAGEADAGETSEAATCGGDFDFAWDGVRKKLHPFGQVDMGHKTTKLSQRQLESAILRRCAAGRDRLDRRTADGVKILKVKPGEAGFPGWRRKEGPGPAKARGGAEWYIPPNADPRRRMLFLHGGSYVVYAPKDAVYRSLASRIAKRCGLCVLSLDYRLAPEHLFPAALEDASDALQWLAMNGPPGQGSGDCDLFVCGDSAGGGLALSACMAQAAAVRAKLRGVIGLSAWTDLTASTPSYDSRQWSAEKCSGDAVNAGVDRQSGREEAEAYLGRGGVQKHGKDWRASPFFAPFERLRKLPPVLLQVGDFELILDESVFGSALLNLA</sequence>
<dbReference type="GO" id="GO:0016787">
    <property type="term" value="F:hydrolase activity"/>
    <property type="evidence" value="ECO:0007669"/>
    <property type="project" value="UniProtKB-KW"/>
</dbReference>
<organism evidence="4 5">
    <name type="scientific">Effrenium voratum</name>
    <dbReference type="NCBI Taxonomy" id="2562239"/>
    <lineage>
        <taxon>Eukaryota</taxon>
        <taxon>Sar</taxon>
        <taxon>Alveolata</taxon>
        <taxon>Dinophyceae</taxon>
        <taxon>Suessiales</taxon>
        <taxon>Symbiodiniaceae</taxon>
        <taxon>Effrenium</taxon>
    </lineage>
</organism>